<feature type="transmembrane region" description="Helical" evidence="9">
    <location>
        <begin position="625"/>
        <end position="644"/>
    </location>
</feature>
<dbReference type="PANTHER" id="PTHR11795:SF447">
    <property type="entry name" value="ABC TRANSPORTER PERMEASE PROTEIN"/>
    <property type="match status" value="1"/>
</dbReference>
<evidence type="ECO:0000256" key="9">
    <source>
        <dbReference type="SAM" id="Phobius"/>
    </source>
</evidence>
<dbReference type="PANTHER" id="PTHR11795">
    <property type="entry name" value="BRANCHED-CHAIN AMINO ACID TRANSPORT SYSTEM PERMEASE PROTEIN LIVH"/>
    <property type="match status" value="1"/>
</dbReference>
<keyword evidence="2" id="KW-0813">Transport</keyword>
<feature type="transmembrane region" description="Helical" evidence="9">
    <location>
        <begin position="372"/>
        <end position="395"/>
    </location>
</feature>
<dbReference type="Proteomes" id="UP000733611">
    <property type="component" value="Unassembled WGS sequence"/>
</dbReference>
<protein>
    <submittedName>
        <fullName evidence="10">Urea ABC transporter permease subunit UrtB</fullName>
    </submittedName>
</protein>
<keyword evidence="5" id="KW-0029">Amino-acid transport</keyword>
<keyword evidence="7 9" id="KW-0472">Membrane</keyword>
<dbReference type="EMBL" id="JAHLFE010000013">
    <property type="protein sequence ID" value="MBU3843361.1"/>
    <property type="molecule type" value="Genomic_DNA"/>
</dbReference>
<sequence>MAKTLKLRLCSIKAGLCQATRRGLYHCAVVAMAGAVSIAPLATASATPVNAMSVSMVNPAPADIATRLLSFASVTFSAAPSTAVSSSASVLASAATATATTNPNISEASAPATLVSVAQAQSTNAVAPASASAPQAAANGWWGAQLQLSPDLIKALSSSSVKDRNTVITALGSNITPANMRLLQALEGNQLYYSRQNQLFYVQSGTSASAGYNELFTGSALSSTESKPLKLRRVAVSTVQRQQINDLLREVALYSVNRADRLRAATALADSGANVPARTTLEQLLFTESDPEVYAALRTAWAFAALEDMQGGDQTLISAINLLEEKGNNTALSALQAVASSDQASAAVRSAATKAVNSVEFSQGAAAFAENLFFGLSLGSVLVLAAIGLAITFGVMGVINMAHGELIMIGAYCVWGLQQLLPNSPGLALLLSIPLAFIVSGAVGIVIERVVISRLYGRPLETLLATFGISLVLQQAVRTIFSPLNRAVVTPEFMQGSIQLTENLSVTLTRLYIIAFCAVIFALILITMNKTRLGLEVRAVSQNRPIARALGIHSSRVDALTFGLGSGVAGMAGVALSQITNVGPNLGQNYIVDTFMVVVFGGVGNLWGTLTGGLIMGLASKFLEPISGAMLSKIIILVALIFFIQKRPRGLFPQRGRAVEA</sequence>
<accession>A0A948TEE9</accession>
<keyword evidence="6 9" id="KW-1133">Transmembrane helix</keyword>
<evidence type="ECO:0000256" key="3">
    <source>
        <dbReference type="ARBA" id="ARBA00022475"/>
    </source>
</evidence>
<dbReference type="CDD" id="cd06582">
    <property type="entry name" value="TM_PBP1_LivH_like"/>
    <property type="match status" value="1"/>
</dbReference>
<dbReference type="GO" id="GO:0006865">
    <property type="term" value="P:amino acid transport"/>
    <property type="evidence" value="ECO:0007669"/>
    <property type="project" value="UniProtKB-KW"/>
</dbReference>
<evidence type="ECO:0000256" key="7">
    <source>
        <dbReference type="ARBA" id="ARBA00023136"/>
    </source>
</evidence>
<comment type="similarity">
    <text evidence="8">Belongs to the binding-protein-dependent transport system permease family. LivHM subfamily.</text>
</comment>
<gene>
    <name evidence="10" type="primary">urtB</name>
    <name evidence="10" type="ORF">H9847_00590</name>
</gene>
<feature type="transmembrane region" description="Helical" evidence="9">
    <location>
        <begin position="511"/>
        <end position="528"/>
    </location>
</feature>
<keyword evidence="4 9" id="KW-0812">Transmembrane</keyword>
<feature type="transmembrane region" description="Helical" evidence="9">
    <location>
        <begin position="402"/>
        <end position="421"/>
    </location>
</feature>
<feature type="transmembrane region" description="Helical" evidence="9">
    <location>
        <begin position="595"/>
        <end position="619"/>
    </location>
</feature>
<evidence type="ECO:0000256" key="1">
    <source>
        <dbReference type="ARBA" id="ARBA00004429"/>
    </source>
</evidence>
<dbReference type="GO" id="GO:0005886">
    <property type="term" value="C:plasma membrane"/>
    <property type="evidence" value="ECO:0007669"/>
    <property type="project" value="UniProtKB-SubCell"/>
</dbReference>
<proteinExistence type="inferred from homology"/>
<dbReference type="NCBIfam" id="TIGR03409">
    <property type="entry name" value="urea_trans_UrtB"/>
    <property type="match status" value="1"/>
</dbReference>
<evidence type="ECO:0000256" key="2">
    <source>
        <dbReference type="ARBA" id="ARBA00022448"/>
    </source>
</evidence>
<evidence type="ECO:0000313" key="11">
    <source>
        <dbReference type="Proteomes" id="UP000733611"/>
    </source>
</evidence>
<dbReference type="InterPro" id="IPR001851">
    <property type="entry name" value="ABC_transp_permease"/>
</dbReference>
<dbReference type="GO" id="GO:0022857">
    <property type="term" value="F:transmembrane transporter activity"/>
    <property type="evidence" value="ECO:0007669"/>
    <property type="project" value="InterPro"/>
</dbReference>
<evidence type="ECO:0000256" key="4">
    <source>
        <dbReference type="ARBA" id="ARBA00022692"/>
    </source>
</evidence>
<evidence type="ECO:0000256" key="5">
    <source>
        <dbReference type="ARBA" id="ARBA00022970"/>
    </source>
</evidence>
<dbReference type="AlphaFoldDB" id="A0A948TEE9"/>
<evidence type="ECO:0000313" key="10">
    <source>
        <dbReference type="EMBL" id="MBU3843361.1"/>
    </source>
</evidence>
<reference evidence="10" key="2">
    <citation type="submission" date="2021-04" db="EMBL/GenBank/DDBJ databases">
        <authorList>
            <person name="Gilroy R."/>
        </authorList>
    </citation>
    <scope>NUCLEOTIDE SEQUENCE</scope>
    <source>
        <strain evidence="10">378</strain>
    </source>
</reference>
<evidence type="ECO:0000256" key="8">
    <source>
        <dbReference type="ARBA" id="ARBA00037998"/>
    </source>
</evidence>
<dbReference type="InterPro" id="IPR017779">
    <property type="entry name" value="ABC_UrtB_bac"/>
</dbReference>
<comment type="subcellular location">
    <subcellularLocation>
        <location evidence="1">Cell inner membrane</location>
        <topology evidence="1">Multi-pass membrane protein</topology>
    </subcellularLocation>
</comment>
<feature type="transmembrane region" description="Helical" evidence="9">
    <location>
        <begin position="427"/>
        <end position="447"/>
    </location>
</feature>
<organism evidence="10 11">
    <name type="scientific">Candidatus Anaerobiospirillum pullicola</name>
    <dbReference type="NCBI Taxonomy" id="2838451"/>
    <lineage>
        <taxon>Bacteria</taxon>
        <taxon>Pseudomonadati</taxon>
        <taxon>Pseudomonadota</taxon>
        <taxon>Gammaproteobacteria</taxon>
        <taxon>Aeromonadales</taxon>
        <taxon>Succinivibrionaceae</taxon>
        <taxon>Anaerobiospirillum</taxon>
    </lineage>
</organism>
<comment type="caution">
    <text evidence="10">The sequence shown here is derived from an EMBL/GenBank/DDBJ whole genome shotgun (WGS) entry which is preliminary data.</text>
</comment>
<dbReference type="Pfam" id="PF02653">
    <property type="entry name" value="BPD_transp_2"/>
    <property type="match status" value="1"/>
</dbReference>
<name>A0A948TEE9_9GAMM</name>
<reference evidence="10" key="1">
    <citation type="journal article" date="2021" name="PeerJ">
        <title>Extensive microbial diversity within the chicken gut microbiome revealed by metagenomics and culture.</title>
        <authorList>
            <person name="Gilroy R."/>
            <person name="Ravi A."/>
            <person name="Getino M."/>
            <person name="Pursley I."/>
            <person name="Horton D.L."/>
            <person name="Alikhan N.F."/>
            <person name="Baker D."/>
            <person name="Gharbi K."/>
            <person name="Hall N."/>
            <person name="Watson M."/>
            <person name="Adriaenssens E.M."/>
            <person name="Foster-Nyarko E."/>
            <person name="Jarju S."/>
            <person name="Secka A."/>
            <person name="Antonio M."/>
            <person name="Oren A."/>
            <person name="Chaudhuri R.R."/>
            <person name="La Ragione R."/>
            <person name="Hildebrand F."/>
            <person name="Pallen M.J."/>
        </authorList>
    </citation>
    <scope>NUCLEOTIDE SEQUENCE</scope>
    <source>
        <strain evidence="10">378</strain>
    </source>
</reference>
<dbReference type="InterPro" id="IPR052157">
    <property type="entry name" value="BCAA_transport_permease"/>
</dbReference>
<keyword evidence="3" id="KW-1003">Cell membrane</keyword>
<evidence type="ECO:0000256" key="6">
    <source>
        <dbReference type="ARBA" id="ARBA00022989"/>
    </source>
</evidence>